<accession>A0ABS4XNR5</accession>
<evidence type="ECO:0000256" key="3">
    <source>
        <dbReference type="ARBA" id="ARBA00022989"/>
    </source>
</evidence>
<reference evidence="7 8" key="1">
    <citation type="submission" date="2021-03" db="EMBL/GenBank/DDBJ databases">
        <title>Sequencing the genomes of 1000 actinobacteria strains.</title>
        <authorList>
            <person name="Klenk H.-P."/>
        </authorList>
    </citation>
    <scope>NUCLEOTIDE SEQUENCE [LARGE SCALE GENOMIC DNA]</scope>
    <source>
        <strain evidence="7 8">DSM 20168</strain>
    </source>
</reference>
<feature type="domain" description="Lipopolysaccharide assembly protein A" evidence="6">
    <location>
        <begin position="19"/>
        <end position="75"/>
    </location>
</feature>
<evidence type="ECO:0000256" key="2">
    <source>
        <dbReference type="ARBA" id="ARBA00022692"/>
    </source>
</evidence>
<gene>
    <name evidence="7" type="ORF">JOF39_000983</name>
</gene>
<evidence type="ECO:0000256" key="5">
    <source>
        <dbReference type="SAM" id="Phobius"/>
    </source>
</evidence>
<dbReference type="Pfam" id="PF06305">
    <property type="entry name" value="LapA_dom"/>
    <property type="match status" value="1"/>
</dbReference>
<dbReference type="InterPro" id="IPR010445">
    <property type="entry name" value="LapA_dom"/>
</dbReference>
<feature type="transmembrane region" description="Helical" evidence="5">
    <location>
        <begin position="36"/>
        <end position="61"/>
    </location>
</feature>
<evidence type="ECO:0000256" key="1">
    <source>
        <dbReference type="ARBA" id="ARBA00022475"/>
    </source>
</evidence>
<keyword evidence="1" id="KW-1003">Cell membrane</keyword>
<evidence type="ECO:0000313" key="7">
    <source>
        <dbReference type="EMBL" id="MBP2397902.1"/>
    </source>
</evidence>
<sequence>MSMVVGLLLLVLLIVFIAQNQVSVPLQYFGWSGSVGLGLALFMSAVAGGLVIAIVGVARIMQLRSTTATQRKKLDH</sequence>
<protein>
    <submittedName>
        <fullName evidence="7">Integral membrane protein</fullName>
    </submittedName>
</protein>
<proteinExistence type="predicted"/>
<keyword evidence="4 5" id="KW-0472">Membrane</keyword>
<evidence type="ECO:0000313" key="8">
    <source>
        <dbReference type="Proteomes" id="UP001195422"/>
    </source>
</evidence>
<dbReference type="Proteomes" id="UP001195422">
    <property type="component" value="Unassembled WGS sequence"/>
</dbReference>
<dbReference type="EMBL" id="JAGIOJ010000001">
    <property type="protein sequence ID" value="MBP2397902.1"/>
    <property type="molecule type" value="Genomic_DNA"/>
</dbReference>
<keyword evidence="8" id="KW-1185">Reference proteome</keyword>
<keyword evidence="3 5" id="KW-1133">Transmembrane helix</keyword>
<evidence type="ECO:0000256" key="4">
    <source>
        <dbReference type="ARBA" id="ARBA00023136"/>
    </source>
</evidence>
<keyword evidence="2 5" id="KW-0812">Transmembrane</keyword>
<organism evidence="7 8">
    <name type="scientific">Glutamicibacter protophormiae</name>
    <name type="common">Brevibacterium protophormiae</name>
    <dbReference type="NCBI Taxonomy" id="37930"/>
    <lineage>
        <taxon>Bacteria</taxon>
        <taxon>Bacillati</taxon>
        <taxon>Actinomycetota</taxon>
        <taxon>Actinomycetes</taxon>
        <taxon>Micrococcales</taxon>
        <taxon>Micrococcaceae</taxon>
        <taxon>Glutamicibacter</taxon>
    </lineage>
</organism>
<evidence type="ECO:0000259" key="6">
    <source>
        <dbReference type="Pfam" id="PF06305"/>
    </source>
</evidence>
<name>A0ABS4XNR5_GLUPR</name>
<comment type="caution">
    <text evidence="7">The sequence shown here is derived from an EMBL/GenBank/DDBJ whole genome shotgun (WGS) entry which is preliminary data.</text>
</comment>